<keyword evidence="7" id="KW-0539">Nucleus</keyword>
<comment type="caution">
    <text evidence="10">The sequence shown here is derived from an EMBL/GenBank/DDBJ whole genome shotgun (WGS) entry which is preliminary data.</text>
</comment>
<dbReference type="InterPro" id="IPR044808">
    <property type="entry name" value="ERF_plant"/>
</dbReference>
<keyword evidence="6" id="KW-0804">Transcription</keyword>
<dbReference type="FunFam" id="3.30.730.10:FF:000001">
    <property type="entry name" value="Ethylene-responsive transcription factor 2"/>
    <property type="match status" value="1"/>
</dbReference>
<dbReference type="PANTHER" id="PTHR31190:SF181">
    <property type="entry name" value="OS02G0764700 PROTEIN"/>
    <property type="match status" value="1"/>
</dbReference>
<proteinExistence type="predicted"/>
<dbReference type="GO" id="GO:0003677">
    <property type="term" value="F:DNA binding"/>
    <property type="evidence" value="ECO:0007669"/>
    <property type="project" value="UniProtKB-KW"/>
</dbReference>
<dbReference type="Gene3D" id="3.30.730.10">
    <property type="entry name" value="AP2/ERF domain"/>
    <property type="match status" value="1"/>
</dbReference>
<dbReference type="GO" id="GO:0005634">
    <property type="term" value="C:nucleus"/>
    <property type="evidence" value="ECO:0007669"/>
    <property type="project" value="UniProtKB-SubCell"/>
</dbReference>
<dbReference type="GO" id="GO:0003700">
    <property type="term" value="F:DNA-binding transcription factor activity"/>
    <property type="evidence" value="ECO:0007669"/>
    <property type="project" value="InterPro"/>
</dbReference>
<evidence type="ECO:0000256" key="1">
    <source>
        <dbReference type="ARBA" id="ARBA00004123"/>
    </source>
</evidence>
<organism evidence="10 11">
    <name type="scientific">Anisodus tanguticus</name>
    <dbReference type="NCBI Taxonomy" id="243964"/>
    <lineage>
        <taxon>Eukaryota</taxon>
        <taxon>Viridiplantae</taxon>
        <taxon>Streptophyta</taxon>
        <taxon>Embryophyta</taxon>
        <taxon>Tracheophyta</taxon>
        <taxon>Spermatophyta</taxon>
        <taxon>Magnoliopsida</taxon>
        <taxon>eudicotyledons</taxon>
        <taxon>Gunneridae</taxon>
        <taxon>Pentapetalae</taxon>
        <taxon>asterids</taxon>
        <taxon>lamiids</taxon>
        <taxon>Solanales</taxon>
        <taxon>Solanaceae</taxon>
        <taxon>Solanoideae</taxon>
        <taxon>Hyoscyameae</taxon>
        <taxon>Anisodus</taxon>
    </lineage>
</organism>
<evidence type="ECO:0000256" key="8">
    <source>
        <dbReference type="SAM" id="MobiDB-lite"/>
    </source>
</evidence>
<keyword evidence="2" id="KW-0611">Plant defense</keyword>
<evidence type="ECO:0000256" key="4">
    <source>
        <dbReference type="ARBA" id="ARBA00023125"/>
    </source>
</evidence>
<keyword evidence="4" id="KW-0238">DNA-binding</keyword>
<gene>
    <name evidence="10" type="ORF">RND71_003568</name>
</gene>
<keyword evidence="11" id="KW-1185">Reference proteome</keyword>
<name>A0AAE1VQ37_9SOLA</name>
<evidence type="ECO:0000256" key="5">
    <source>
        <dbReference type="ARBA" id="ARBA00023159"/>
    </source>
</evidence>
<reference evidence="10" key="1">
    <citation type="submission" date="2023-12" db="EMBL/GenBank/DDBJ databases">
        <title>Genome assembly of Anisodus tanguticus.</title>
        <authorList>
            <person name="Wang Y.-J."/>
        </authorList>
    </citation>
    <scope>NUCLEOTIDE SEQUENCE</scope>
    <source>
        <strain evidence="10">KB-2021</strain>
        <tissue evidence="10">Leaf</tissue>
    </source>
</reference>
<dbReference type="EMBL" id="JAVYJV010000002">
    <property type="protein sequence ID" value="KAK4377272.1"/>
    <property type="molecule type" value="Genomic_DNA"/>
</dbReference>
<keyword evidence="3" id="KW-0805">Transcription regulation</keyword>
<evidence type="ECO:0000256" key="6">
    <source>
        <dbReference type="ARBA" id="ARBA00023163"/>
    </source>
</evidence>
<dbReference type="PROSITE" id="PS51032">
    <property type="entry name" value="AP2_ERF"/>
    <property type="match status" value="1"/>
</dbReference>
<keyword evidence="5" id="KW-0010">Activator</keyword>
<feature type="domain" description="AP2/ERF" evidence="9">
    <location>
        <begin position="151"/>
        <end position="208"/>
    </location>
</feature>
<evidence type="ECO:0000256" key="3">
    <source>
        <dbReference type="ARBA" id="ARBA00023015"/>
    </source>
</evidence>
<dbReference type="CDD" id="cd00018">
    <property type="entry name" value="AP2"/>
    <property type="match status" value="1"/>
</dbReference>
<evidence type="ECO:0000259" key="9">
    <source>
        <dbReference type="PROSITE" id="PS51032"/>
    </source>
</evidence>
<dbReference type="PRINTS" id="PR00367">
    <property type="entry name" value="ETHRSPELEMNT"/>
</dbReference>
<protein>
    <recommendedName>
        <fullName evidence="9">AP2/ERF domain-containing protein</fullName>
    </recommendedName>
</protein>
<dbReference type="SMART" id="SM00380">
    <property type="entry name" value="AP2"/>
    <property type="match status" value="1"/>
</dbReference>
<sequence length="294" mass="32991">MQRSTKRAKQEETSPSMNHHFSQPKFSDEQEFSIMVAALKNVITGTTHCSAFIDAVQEYPYTVSTTNTSATVSSPSTSMSNFIEPPLFRVPAEPEPCQFCRISGCLGCDYFGTPAVVVNKSKSCHYFGTPAVVVNKRESKMKIDAKKKKKNYRGVRQRPWGKWAAEIRDPRRAARVWLGTFTTAEQAARAYDRATIEFRGPRAKLNFSFADYTSIQHEQNTTTTTSSSSPQQVNLGPKASALPQKINTDFGIDNQEEFWNQLMMSDNEIQDCLRTINFNSESSDSANGYIAHSF</sequence>
<dbReference type="AlphaFoldDB" id="A0AAE1VQ37"/>
<dbReference type="InterPro" id="IPR001471">
    <property type="entry name" value="AP2/ERF_dom"/>
</dbReference>
<accession>A0AAE1VQ37</accession>
<evidence type="ECO:0000256" key="2">
    <source>
        <dbReference type="ARBA" id="ARBA00022821"/>
    </source>
</evidence>
<dbReference type="GO" id="GO:0009873">
    <property type="term" value="P:ethylene-activated signaling pathway"/>
    <property type="evidence" value="ECO:0007669"/>
    <property type="project" value="InterPro"/>
</dbReference>
<dbReference type="Proteomes" id="UP001291623">
    <property type="component" value="Unassembled WGS sequence"/>
</dbReference>
<dbReference type="PANTHER" id="PTHR31190">
    <property type="entry name" value="DNA-BINDING DOMAIN"/>
    <property type="match status" value="1"/>
</dbReference>
<dbReference type="InterPro" id="IPR016177">
    <property type="entry name" value="DNA-bd_dom_sf"/>
</dbReference>
<dbReference type="GO" id="GO:0006952">
    <property type="term" value="P:defense response"/>
    <property type="evidence" value="ECO:0007669"/>
    <property type="project" value="UniProtKB-KW"/>
</dbReference>
<dbReference type="SUPFAM" id="SSF54171">
    <property type="entry name" value="DNA-binding domain"/>
    <property type="match status" value="1"/>
</dbReference>
<dbReference type="Pfam" id="PF00847">
    <property type="entry name" value="AP2"/>
    <property type="match status" value="1"/>
</dbReference>
<comment type="subcellular location">
    <subcellularLocation>
        <location evidence="1">Nucleus</location>
    </subcellularLocation>
</comment>
<feature type="compositionally biased region" description="Polar residues" evidence="8">
    <location>
        <begin position="13"/>
        <end position="23"/>
    </location>
</feature>
<feature type="region of interest" description="Disordered" evidence="8">
    <location>
        <begin position="218"/>
        <end position="237"/>
    </location>
</feature>
<evidence type="ECO:0000313" key="11">
    <source>
        <dbReference type="Proteomes" id="UP001291623"/>
    </source>
</evidence>
<dbReference type="InterPro" id="IPR036955">
    <property type="entry name" value="AP2/ERF_dom_sf"/>
</dbReference>
<evidence type="ECO:0000313" key="10">
    <source>
        <dbReference type="EMBL" id="KAK4377272.1"/>
    </source>
</evidence>
<evidence type="ECO:0000256" key="7">
    <source>
        <dbReference type="ARBA" id="ARBA00023242"/>
    </source>
</evidence>
<feature type="region of interest" description="Disordered" evidence="8">
    <location>
        <begin position="1"/>
        <end position="23"/>
    </location>
</feature>